<keyword evidence="3" id="KW-0805">Transcription regulation</keyword>
<evidence type="ECO:0000256" key="1">
    <source>
        <dbReference type="ARBA" id="ARBA00011764"/>
    </source>
</evidence>
<comment type="subunit">
    <text evidence="1">Self-associates forming complexes of several hundred monomers.</text>
</comment>
<evidence type="ECO:0000259" key="6">
    <source>
        <dbReference type="Pfam" id="PF13873"/>
    </source>
</evidence>
<proteinExistence type="predicted"/>
<sequence length="282" mass="31179">MAGRKKGNGKEPKNITTDQRRAMVQFILEHPGCNTGNFHCAHNEKAKVETWEKLTSILNAMPGATKTWQLWMKCYTDWKSECKSKNQHNIMAKAATGNKIPMKNISDLEQICINQLLSKTAAEGNATQDPDDDIVSQEQSAIEIEGDEEVAADTTLSLIDSGGMVSIELEDGALQPSTLLQLVTASKSTSTPVSTAKKPNKRLDSDLRKQTRKRFRKEMELDEDRVVENEHLVAHLAVNNKSADALASLANSLERLVELQGALLEQQKAQTAVLTEVLKRLS</sequence>
<evidence type="ECO:0000256" key="2">
    <source>
        <dbReference type="ARBA" id="ARBA00016807"/>
    </source>
</evidence>
<evidence type="ECO:0000313" key="8">
    <source>
        <dbReference type="RefSeq" id="XP_026278203.2"/>
    </source>
</evidence>
<dbReference type="Proteomes" id="UP000504606">
    <property type="component" value="Unplaced"/>
</dbReference>
<evidence type="ECO:0000256" key="4">
    <source>
        <dbReference type="ARBA" id="ARBA00023163"/>
    </source>
</evidence>
<dbReference type="OrthoDB" id="7543230at2759"/>
<accession>A0A6J1SBZ0</accession>
<comment type="function">
    <text evidence="5">Involved in transvection phenomena (= synapsis-dependent gene expression), where the synaptic pairing of chromosomes carrying genes with which zeste interacts influences the expression of these genes. Zeste binds to DNA and stimulates transcription from a nearby promoter.</text>
</comment>
<evidence type="ECO:0000256" key="3">
    <source>
        <dbReference type="ARBA" id="ARBA00023015"/>
    </source>
</evidence>
<dbReference type="KEGG" id="foc:113206341"/>
<dbReference type="GeneID" id="113206341"/>
<gene>
    <name evidence="8" type="primary">LOC113206341</name>
</gene>
<evidence type="ECO:0000313" key="7">
    <source>
        <dbReference type="Proteomes" id="UP000504606"/>
    </source>
</evidence>
<keyword evidence="4" id="KW-0804">Transcription</keyword>
<dbReference type="RefSeq" id="XP_026278203.2">
    <property type="nucleotide sequence ID" value="XM_026422418.2"/>
</dbReference>
<dbReference type="AlphaFoldDB" id="A0A6J1SBZ0"/>
<organism evidence="7 8">
    <name type="scientific">Frankliniella occidentalis</name>
    <name type="common">Western flower thrips</name>
    <name type="synonym">Euthrips occidentalis</name>
    <dbReference type="NCBI Taxonomy" id="133901"/>
    <lineage>
        <taxon>Eukaryota</taxon>
        <taxon>Metazoa</taxon>
        <taxon>Ecdysozoa</taxon>
        <taxon>Arthropoda</taxon>
        <taxon>Hexapoda</taxon>
        <taxon>Insecta</taxon>
        <taxon>Pterygota</taxon>
        <taxon>Neoptera</taxon>
        <taxon>Paraneoptera</taxon>
        <taxon>Thysanoptera</taxon>
        <taxon>Terebrantia</taxon>
        <taxon>Thripoidea</taxon>
        <taxon>Thripidae</taxon>
        <taxon>Frankliniella</taxon>
    </lineage>
</organism>
<reference evidence="8" key="1">
    <citation type="submission" date="2025-08" db="UniProtKB">
        <authorList>
            <consortium name="RefSeq"/>
        </authorList>
    </citation>
    <scope>IDENTIFICATION</scope>
    <source>
        <tissue evidence="8">Whole organism</tissue>
    </source>
</reference>
<dbReference type="InterPro" id="IPR028002">
    <property type="entry name" value="Myb_DNA-bind_5"/>
</dbReference>
<protein>
    <recommendedName>
        <fullName evidence="2">Regulatory protein zeste</fullName>
    </recommendedName>
</protein>
<name>A0A6J1SBZ0_FRAOC</name>
<evidence type="ECO:0000256" key="5">
    <source>
        <dbReference type="ARBA" id="ARBA00025466"/>
    </source>
</evidence>
<keyword evidence="7" id="KW-1185">Reference proteome</keyword>
<feature type="domain" description="Myb/SANT-like DNA-binding" evidence="6">
    <location>
        <begin position="13"/>
        <end position="87"/>
    </location>
</feature>
<dbReference type="Pfam" id="PF13873">
    <property type="entry name" value="Myb_DNA-bind_5"/>
    <property type="match status" value="1"/>
</dbReference>